<dbReference type="PANTHER" id="PTHR16453">
    <property type="entry name" value="WD40 DOMAIN-CONTAINING PROTEIN MIO FAMILY MEMBER"/>
    <property type="match status" value="1"/>
</dbReference>
<evidence type="ECO:0000256" key="2">
    <source>
        <dbReference type="ARBA" id="ARBA00022574"/>
    </source>
</evidence>
<evidence type="ECO:0000256" key="3">
    <source>
        <dbReference type="ARBA" id="ARBA00022737"/>
    </source>
</evidence>
<dbReference type="GO" id="GO:0035859">
    <property type="term" value="C:Seh1-associated complex"/>
    <property type="evidence" value="ECO:0007669"/>
    <property type="project" value="EnsemblFungi"/>
</dbReference>
<dbReference type="OrthoDB" id="341486at2759"/>
<feature type="domain" description="MIOS-like alpha-solenoid" evidence="5">
    <location>
        <begin position="430"/>
        <end position="677"/>
    </location>
</feature>
<keyword evidence="3" id="KW-0677">Repeat</keyword>
<accession>A0A1E4TLE1</accession>
<evidence type="ECO:0000313" key="6">
    <source>
        <dbReference type="EMBL" id="ODV92571.1"/>
    </source>
</evidence>
<proteinExistence type="inferred from homology"/>
<dbReference type="GO" id="GO:1904263">
    <property type="term" value="P:positive regulation of TORC1 signaling"/>
    <property type="evidence" value="ECO:0007669"/>
    <property type="project" value="EnsemblFungi"/>
</dbReference>
<evidence type="ECO:0000259" key="5">
    <source>
        <dbReference type="Pfam" id="PF21719"/>
    </source>
</evidence>
<dbReference type="InterPro" id="IPR015943">
    <property type="entry name" value="WD40/YVTN_repeat-like_dom_sf"/>
</dbReference>
<dbReference type="Proteomes" id="UP000095023">
    <property type="component" value="Unassembled WGS sequence"/>
</dbReference>
<keyword evidence="7" id="KW-1185">Reference proteome</keyword>
<evidence type="ECO:0000259" key="4">
    <source>
        <dbReference type="Pfam" id="PF17034"/>
    </source>
</evidence>
<dbReference type="Pfam" id="PF21719">
    <property type="entry name" value="MIOS_a-sol"/>
    <property type="match status" value="1"/>
</dbReference>
<dbReference type="InterPro" id="IPR037593">
    <property type="entry name" value="MIOS/Sea4"/>
</dbReference>
<dbReference type="InterPro" id="IPR049092">
    <property type="entry name" value="MIOS_a-sol"/>
</dbReference>
<keyword evidence="2" id="KW-0853">WD repeat</keyword>
<evidence type="ECO:0000256" key="1">
    <source>
        <dbReference type="ARBA" id="ARBA00009713"/>
    </source>
</evidence>
<gene>
    <name evidence="6" type="ORF">CANCADRAFT_89090</name>
</gene>
<protein>
    <submittedName>
        <fullName evidence="6">Uncharacterized protein</fullName>
    </submittedName>
</protein>
<evidence type="ECO:0000313" key="7">
    <source>
        <dbReference type="Proteomes" id="UP000095023"/>
    </source>
</evidence>
<reference evidence="7" key="1">
    <citation type="submission" date="2016-02" db="EMBL/GenBank/DDBJ databases">
        <title>Comparative genomics of biotechnologically important yeasts.</title>
        <authorList>
            <consortium name="DOE Joint Genome Institute"/>
            <person name="Riley R."/>
            <person name="Haridas S."/>
            <person name="Wolfe K.H."/>
            <person name="Lopes M.R."/>
            <person name="Hittinger C.T."/>
            <person name="Goker M."/>
            <person name="Salamov A."/>
            <person name="Wisecaver J."/>
            <person name="Long T.M."/>
            <person name="Aerts A.L."/>
            <person name="Barry K."/>
            <person name="Choi C."/>
            <person name="Clum A."/>
            <person name="Coughlan A.Y."/>
            <person name="Deshpande S."/>
            <person name="Douglass A.P."/>
            <person name="Hanson S.J."/>
            <person name="Klenk H.-P."/>
            <person name="Labutti K."/>
            <person name="Lapidus A."/>
            <person name="Lindquist E."/>
            <person name="Lipzen A."/>
            <person name="Meier-Kolthoff J.P."/>
            <person name="Ohm R.A."/>
            <person name="Otillar R.P."/>
            <person name="Pangilinan J."/>
            <person name="Peng Y."/>
            <person name="Rokas A."/>
            <person name="Rosa C.A."/>
            <person name="Scheuner C."/>
            <person name="Sibirny A.A."/>
            <person name="Slot J.C."/>
            <person name="Stielow J.B."/>
            <person name="Sun H."/>
            <person name="Kurtzman C.P."/>
            <person name="Blackwell M."/>
            <person name="Jeffries T.W."/>
            <person name="Grigoriev I.V."/>
        </authorList>
    </citation>
    <scope>NUCLEOTIDE SEQUENCE [LARGE SCALE GENOMIC DNA]</scope>
    <source>
        <strain evidence="7">NRRL Y-17796</strain>
    </source>
</reference>
<dbReference type="EMBL" id="KV453841">
    <property type="protein sequence ID" value="ODV92571.1"/>
    <property type="molecule type" value="Genomic_DNA"/>
</dbReference>
<name>A0A1E4TLE1_9ASCO</name>
<dbReference type="InterPro" id="IPR031488">
    <property type="entry name" value="Zn_ribbon_mio"/>
</dbReference>
<comment type="similarity">
    <text evidence="1">Belongs to the WD repeat mio family.</text>
</comment>
<dbReference type="GO" id="GO:0005737">
    <property type="term" value="C:cytoplasm"/>
    <property type="evidence" value="ECO:0007669"/>
    <property type="project" value="TreeGrafter"/>
</dbReference>
<dbReference type="Pfam" id="PF17034">
    <property type="entry name" value="zinc_ribbon_16"/>
    <property type="match status" value="1"/>
</dbReference>
<dbReference type="CDD" id="cd16691">
    <property type="entry name" value="mRING-H2-C3H3C2_Mio"/>
    <property type="match status" value="1"/>
</dbReference>
<dbReference type="AlphaFoldDB" id="A0A1E4TLE1"/>
<sequence>MKDCIRIVHGSDSDFYLTVRPSEDEISLYEESKNGFAKIANRSGVSSIQCCDWSNQRPGMVAAGLLNGNTLLLDLGTQNWPAVIPVRQSRPCNAVSFSSNGLLATGLDKVRNDHCLNIYSVNDDFTSSSSFQPVYSLLPSESLFSLAFVPDSPDILLAGSHKFLRIIDLRNPAASLQIPAKSAEDITINKLNTNLFSFRSDSGSFSIWDQRYLSATSPAPLFAMQSKQWPQAATECFRFSPYSAQTFATLDTYTSSSLRLWRSEIVAPSDSALTLSQSLSALHTSDVQLPPQKPLQDKLWLDRCRVIRPDSESIVSFDFGANSHSFVGLRPYGDLVYYAIPPLIDGLQFDSSNSLTSACNDDLSFVDLKGANLTRAMTSLSLTRGPARDANGADSIISDESSVLSANETTSQSFGYNPVTVLSEDIGSRMRARASLGYDLDPVKNLEILRSFAQISSLQYLIDMWDWINLSEKLRRADMLRTDVCDFHLQGVLGIWNGRYATSARPGSKKKRDVLEQNIAKIAGKIEPNMYINSAFRGVLRTSKKSNYRILCLAAAGWSYSDSEFTEKLQKLQDKGEYEVAAALALFHGDISLTIDILAHSGKESLRLISTAVAGYFAYKDSTENSLWKEQCRAMASELVHPYIRAIFAFIADSRWHDVLDEVSLPTRDRLVIALKYLTDDDLDRYLKRLCAQVVKDGSLDGLSVTGITPDGISLLKTYVDHTADVQTAALVSGFCVPHLFQSHLAEQWFGIYREFLDGLKMFPERARFDIGKTKLGKMYGGTPEICSPQIVLRCNGCNKIIDLSSRKDNASGLQRNLDPGRLDNGHQFGSTTCPHCNKPLPRCTICLRSLGSPIVGSSYNASSKKKNTVYDQWFNFCLICGHGMHAGHAQEWFGLHQMCPVPGCLCQCLFNR</sequence>
<dbReference type="Gene3D" id="2.130.10.10">
    <property type="entry name" value="YVTN repeat-like/Quinoprotein amine dehydrogenase"/>
    <property type="match status" value="1"/>
</dbReference>
<feature type="domain" description="GATOR2 complex protein MIO zinc-ribbon like" evidence="4">
    <location>
        <begin position="795"/>
        <end position="909"/>
    </location>
</feature>
<organism evidence="6 7">
    <name type="scientific">Tortispora caseinolytica NRRL Y-17796</name>
    <dbReference type="NCBI Taxonomy" id="767744"/>
    <lineage>
        <taxon>Eukaryota</taxon>
        <taxon>Fungi</taxon>
        <taxon>Dikarya</taxon>
        <taxon>Ascomycota</taxon>
        <taxon>Saccharomycotina</taxon>
        <taxon>Trigonopsidomycetes</taxon>
        <taxon>Trigonopsidales</taxon>
        <taxon>Trigonopsidaceae</taxon>
        <taxon>Tortispora</taxon>
    </lineage>
</organism>
<dbReference type="PANTHER" id="PTHR16453:SF9">
    <property type="entry name" value="GATOR COMPLEX PROTEIN MIOS"/>
    <property type="match status" value="1"/>
</dbReference>
<dbReference type="InterPro" id="IPR036322">
    <property type="entry name" value="WD40_repeat_dom_sf"/>
</dbReference>
<dbReference type="SUPFAM" id="SSF50978">
    <property type="entry name" value="WD40 repeat-like"/>
    <property type="match status" value="1"/>
</dbReference>